<dbReference type="SMART" id="SM00597">
    <property type="entry name" value="ZnF_TTF"/>
    <property type="match status" value="1"/>
</dbReference>
<keyword evidence="4" id="KW-1185">Reference proteome</keyword>
<dbReference type="AlphaFoldDB" id="A0AAV0W8S2"/>
<evidence type="ECO:0000313" key="4">
    <source>
        <dbReference type="Proteomes" id="UP001160148"/>
    </source>
</evidence>
<dbReference type="InterPro" id="IPR012337">
    <property type="entry name" value="RNaseH-like_sf"/>
</dbReference>
<accession>A0AAV0W8S2</accession>
<evidence type="ECO:0000313" key="3">
    <source>
        <dbReference type="EMBL" id="CAI6352180.1"/>
    </source>
</evidence>
<proteinExistence type="predicted"/>
<feature type="compositionally biased region" description="Polar residues" evidence="1">
    <location>
        <begin position="1"/>
        <end position="16"/>
    </location>
</feature>
<dbReference type="PANTHER" id="PTHR46289:SF17">
    <property type="entry name" value="HAT C-TERMINAL DIMERISATION DOMAIN-CONTAINING PROTEIN"/>
    <property type="match status" value="1"/>
</dbReference>
<dbReference type="Proteomes" id="UP001160148">
    <property type="component" value="Unassembled WGS sequence"/>
</dbReference>
<feature type="domain" description="TTF-type" evidence="2">
    <location>
        <begin position="76"/>
        <end position="160"/>
    </location>
</feature>
<dbReference type="PANTHER" id="PTHR46289">
    <property type="entry name" value="52 KDA REPRESSOR OF THE INHIBITOR OF THE PROTEIN KINASE-LIKE PROTEIN-RELATED"/>
    <property type="match status" value="1"/>
</dbReference>
<evidence type="ECO:0000256" key="1">
    <source>
        <dbReference type="SAM" id="MobiDB-lite"/>
    </source>
</evidence>
<organism evidence="3 4">
    <name type="scientific">Macrosiphum euphorbiae</name>
    <name type="common">potato aphid</name>
    <dbReference type="NCBI Taxonomy" id="13131"/>
    <lineage>
        <taxon>Eukaryota</taxon>
        <taxon>Metazoa</taxon>
        <taxon>Ecdysozoa</taxon>
        <taxon>Arthropoda</taxon>
        <taxon>Hexapoda</taxon>
        <taxon>Insecta</taxon>
        <taxon>Pterygota</taxon>
        <taxon>Neoptera</taxon>
        <taxon>Paraneoptera</taxon>
        <taxon>Hemiptera</taxon>
        <taxon>Sternorrhyncha</taxon>
        <taxon>Aphidomorpha</taxon>
        <taxon>Aphidoidea</taxon>
        <taxon>Aphididae</taxon>
        <taxon>Macrosiphini</taxon>
        <taxon>Macrosiphum</taxon>
    </lineage>
</organism>
<feature type="region of interest" description="Disordered" evidence="1">
    <location>
        <begin position="1"/>
        <end position="38"/>
    </location>
</feature>
<reference evidence="3 4" key="1">
    <citation type="submission" date="2023-01" db="EMBL/GenBank/DDBJ databases">
        <authorList>
            <person name="Whitehead M."/>
        </authorList>
    </citation>
    <scope>NUCLEOTIDE SEQUENCE [LARGE SCALE GENOMIC DNA]</scope>
</reference>
<gene>
    <name evidence="3" type="ORF">MEUPH1_LOCUS8456</name>
</gene>
<sequence length="519" mass="59179">MFSIFSNSNKKNTIQSKSDHSDSETIDDPGPSTSSSLCENVCTSTPQILNLGLGDIESGPYRPILAAYPKTKFGKQNRCFNKQWFVECAWLEYSTTLDAAFCYVCRIFGTGDVEPAWTKTGLSNWQKFADKLNKHKLSKIHLTNVSKMEAFKSSKKTGSVKSQVISAHNEIVMKNRKYILNIIEIVLYLAKQGVSFRGHREDSDSCNQAILNFLKNEIEEEADKDAVEAIGIISQITKCQFVTLVIVLRDVLGVINILSTTLQSKTATLGKAEVIINSVIESFKDMRSDTSFSKLWLKIVQFCEINDISLEVSHPGSKRKRIQPNNLRNFILETTTGNNYEEQEVSESVEAYWRRTIYFPVIDTIINNLKFRFSNENLQMAKAIDSFMNMDYENSQHFIHHYKDIINSNTECLKAEMLVARNCLKNSTDDIKKILNNDVFPNLYKLMQVALTVPVSSATCERSFSSMRRLKNWLRSSMLQQRFTNLSIINIERDLANDIEPEKILNTFASIDRKLCLTL</sequence>
<comment type="caution">
    <text evidence="3">The sequence shown here is derived from an EMBL/GenBank/DDBJ whole genome shotgun (WGS) entry which is preliminary data.</text>
</comment>
<dbReference type="EMBL" id="CARXXK010000001">
    <property type="protein sequence ID" value="CAI6352180.1"/>
    <property type="molecule type" value="Genomic_DNA"/>
</dbReference>
<dbReference type="InterPro" id="IPR006580">
    <property type="entry name" value="Znf_TTF"/>
</dbReference>
<dbReference type="GO" id="GO:0046983">
    <property type="term" value="F:protein dimerization activity"/>
    <property type="evidence" value="ECO:0007669"/>
    <property type="project" value="InterPro"/>
</dbReference>
<name>A0AAV0W8S2_9HEMI</name>
<protein>
    <recommendedName>
        <fullName evidence="2">TTF-type domain-containing protein</fullName>
    </recommendedName>
</protein>
<dbReference type="SUPFAM" id="SSF53098">
    <property type="entry name" value="Ribonuclease H-like"/>
    <property type="match status" value="1"/>
</dbReference>
<dbReference type="Pfam" id="PF05699">
    <property type="entry name" value="Dimer_Tnp_hAT"/>
    <property type="match status" value="1"/>
</dbReference>
<dbReference type="InterPro" id="IPR052958">
    <property type="entry name" value="IFN-induced_PKR_regulator"/>
</dbReference>
<evidence type="ECO:0000259" key="2">
    <source>
        <dbReference type="SMART" id="SM00597"/>
    </source>
</evidence>
<dbReference type="InterPro" id="IPR008906">
    <property type="entry name" value="HATC_C_dom"/>
</dbReference>